<name>A0A098B0H3_DESHA</name>
<organism evidence="1">
    <name type="scientific">Desulfitobacterium hafniense</name>
    <name type="common">Desulfitobacterium frappieri</name>
    <dbReference type="NCBI Taxonomy" id="49338"/>
    <lineage>
        <taxon>Bacteria</taxon>
        <taxon>Bacillati</taxon>
        <taxon>Bacillota</taxon>
        <taxon>Clostridia</taxon>
        <taxon>Eubacteriales</taxon>
        <taxon>Desulfitobacteriaceae</taxon>
        <taxon>Desulfitobacterium</taxon>
    </lineage>
</organism>
<dbReference type="RefSeq" id="WP_018306914.1">
    <property type="nucleotide sequence ID" value="NZ_CABKQQ010000036.1"/>
</dbReference>
<sequence length="56" mass="6616">MSEEDKVPSISPGTCLPWEQVLKDYGPPAGDESLIKDQWEQLDAFAYLYLWWWVQR</sequence>
<gene>
    <name evidence="1" type="ORF">DPCES_1953</name>
</gene>
<reference evidence="1" key="1">
    <citation type="submission" date="2014-07" db="EMBL/GenBank/DDBJ databases">
        <authorList>
            <person name="Hornung V.Bastian."/>
        </authorList>
    </citation>
    <scope>NUCLEOTIDE SEQUENCE</scope>
    <source>
        <strain evidence="1">PCE-S</strain>
    </source>
</reference>
<proteinExistence type="predicted"/>
<dbReference type="PATRIC" id="fig|49338.4.peg.2103"/>
<dbReference type="EMBL" id="LK996017">
    <property type="protein sequence ID" value="CDX01840.1"/>
    <property type="molecule type" value="Genomic_DNA"/>
</dbReference>
<dbReference type="AlphaFoldDB" id="A0A098B0H3"/>
<evidence type="ECO:0000313" key="1">
    <source>
        <dbReference type="EMBL" id="CDX01840.1"/>
    </source>
</evidence>
<accession>A0A098B0H3</accession>
<protein>
    <submittedName>
        <fullName evidence="1">Uncharacterized protein</fullName>
    </submittedName>
</protein>